<dbReference type="Gene3D" id="3.40.190.10">
    <property type="entry name" value="Periplasmic binding protein-like II"/>
    <property type="match status" value="2"/>
</dbReference>
<gene>
    <name evidence="4" type="ORF">GCM10012275_13760</name>
</gene>
<evidence type="ECO:0000256" key="2">
    <source>
        <dbReference type="ARBA" id="ARBA00022448"/>
    </source>
</evidence>
<proteinExistence type="inferred from homology"/>
<name>A0A8J3FUJ3_9PSEU</name>
<dbReference type="GO" id="GO:0015768">
    <property type="term" value="P:maltose transport"/>
    <property type="evidence" value="ECO:0007669"/>
    <property type="project" value="TreeGrafter"/>
</dbReference>
<dbReference type="PANTHER" id="PTHR30061">
    <property type="entry name" value="MALTOSE-BINDING PERIPLASMIC PROTEIN"/>
    <property type="match status" value="1"/>
</dbReference>
<protein>
    <submittedName>
        <fullName evidence="4">Sugar ABC transporter substrate-binding protein</fullName>
    </submittedName>
</protein>
<reference evidence="4" key="1">
    <citation type="journal article" date="2014" name="Int. J. Syst. Evol. Microbiol.">
        <title>Complete genome sequence of Corynebacterium casei LMG S-19264T (=DSM 44701T), isolated from a smear-ripened cheese.</title>
        <authorList>
            <consortium name="US DOE Joint Genome Institute (JGI-PGF)"/>
            <person name="Walter F."/>
            <person name="Albersmeier A."/>
            <person name="Kalinowski J."/>
            <person name="Ruckert C."/>
        </authorList>
    </citation>
    <scope>NUCLEOTIDE SEQUENCE</scope>
    <source>
        <strain evidence="4">CGMCC 4.5737</strain>
    </source>
</reference>
<keyword evidence="2" id="KW-0813">Transport</keyword>
<dbReference type="CDD" id="cd14747">
    <property type="entry name" value="PBP2_MalE"/>
    <property type="match status" value="1"/>
</dbReference>
<evidence type="ECO:0000256" key="1">
    <source>
        <dbReference type="ARBA" id="ARBA00008520"/>
    </source>
</evidence>
<dbReference type="SUPFAM" id="SSF53850">
    <property type="entry name" value="Periplasmic binding protein-like II"/>
    <property type="match status" value="1"/>
</dbReference>
<dbReference type="EMBL" id="BMMK01000004">
    <property type="protein sequence ID" value="GGM43985.1"/>
    <property type="molecule type" value="Genomic_DNA"/>
</dbReference>
<keyword evidence="3" id="KW-0732">Signal</keyword>
<evidence type="ECO:0000313" key="4">
    <source>
        <dbReference type="EMBL" id="GGM43985.1"/>
    </source>
</evidence>
<dbReference type="PANTHER" id="PTHR30061:SF50">
    <property type="entry name" value="MALTOSE_MALTODEXTRIN-BINDING PERIPLASMIC PROTEIN"/>
    <property type="match status" value="1"/>
</dbReference>
<dbReference type="InterPro" id="IPR006059">
    <property type="entry name" value="SBP"/>
</dbReference>
<dbReference type="Pfam" id="PF01547">
    <property type="entry name" value="SBP_bac_1"/>
    <property type="match status" value="1"/>
</dbReference>
<dbReference type="Proteomes" id="UP000637578">
    <property type="component" value="Unassembled WGS sequence"/>
</dbReference>
<sequence>MTGHTLLILVYTIGPGGSGIGTAGPRGSTIGTGVWPGRQTGRAAHVERWKRLAVGAAALAVATSGCGIGGGGGSGGDQDGKTLTVWLMDGSAPKSFTDDLHKEFEAQHDGVQVNYVVQQWKGIQDKLTTALAGNNPPDVIELGNTQTARFAEQGTLADLSGSLGDLAGGQWQEALKESASWDGKPYAMPFYAANRTVIYRKDMFAGAGIAAPPKTRAEWLDAIDKLKAANADNPDFDPLYLPGQSWYVLLSFIWDEGGDIAVSDGGKFTATLDTPQAKAGVEFYAKLVEASGTKAPKDADEATPQQYELFAKGNTAMMIGLPWEAASAIKADQKLADVTAAFPIPGKDDARTAPVFLGGSNLAIPAGSKNQQLARDYLKLLASPEYQDRIGSEAKAVPGASRDVSALGSDPIAGPMAAAASNGKVTPVTPNWAAVEAGQNPLKDMMTAVLTGAKSVDEAAAEANARIGELLAG</sequence>
<reference evidence="4" key="2">
    <citation type="submission" date="2020-09" db="EMBL/GenBank/DDBJ databases">
        <authorList>
            <person name="Sun Q."/>
            <person name="Zhou Y."/>
        </authorList>
    </citation>
    <scope>NUCLEOTIDE SEQUENCE</scope>
    <source>
        <strain evidence="4">CGMCC 4.5737</strain>
    </source>
</reference>
<keyword evidence="5" id="KW-1185">Reference proteome</keyword>
<evidence type="ECO:0000256" key="3">
    <source>
        <dbReference type="ARBA" id="ARBA00022729"/>
    </source>
</evidence>
<evidence type="ECO:0000313" key="5">
    <source>
        <dbReference type="Proteomes" id="UP000637578"/>
    </source>
</evidence>
<dbReference type="GO" id="GO:0055052">
    <property type="term" value="C:ATP-binding cassette (ABC) transporter complex, substrate-binding subunit-containing"/>
    <property type="evidence" value="ECO:0007669"/>
    <property type="project" value="TreeGrafter"/>
</dbReference>
<comment type="similarity">
    <text evidence="1">Belongs to the bacterial solute-binding protein 1 family.</text>
</comment>
<dbReference type="GO" id="GO:0042956">
    <property type="term" value="P:maltodextrin transmembrane transport"/>
    <property type="evidence" value="ECO:0007669"/>
    <property type="project" value="TreeGrafter"/>
</dbReference>
<accession>A0A8J3FUJ3</accession>
<dbReference type="AlphaFoldDB" id="A0A8J3FUJ3"/>
<dbReference type="GO" id="GO:1901982">
    <property type="term" value="F:maltose binding"/>
    <property type="evidence" value="ECO:0007669"/>
    <property type="project" value="TreeGrafter"/>
</dbReference>
<organism evidence="4 5">
    <name type="scientific">Longimycelium tulufanense</name>
    <dbReference type="NCBI Taxonomy" id="907463"/>
    <lineage>
        <taxon>Bacteria</taxon>
        <taxon>Bacillati</taxon>
        <taxon>Actinomycetota</taxon>
        <taxon>Actinomycetes</taxon>
        <taxon>Pseudonocardiales</taxon>
        <taxon>Pseudonocardiaceae</taxon>
        <taxon>Longimycelium</taxon>
    </lineage>
</organism>
<comment type="caution">
    <text evidence="4">The sequence shown here is derived from an EMBL/GenBank/DDBJ whole genome shotgun (WGS) entry which is preliminary data.</text>
</comment>